<feature type="domain" description="OB-fold nucleic acid binding" evidence="8">
    <location>
        <begin position="10"/>
        <end position="104"/>
    </location>
</feature>
<reference evidence="9 10" key="1">
    <citation type="submission" date="2016-10" db="EMBL/GenBank/DDBJ databases">
        <authorList>
            <person name="de Groot N.N."/>
        </authorList>
    </citation>
    <scope>NUCLEOTIDE SEQUENCE [LARGE SCALE GENOMIC DNA]</scope>
    <source>
        <strain evidence="9 10">ATCC BAA-466</strain>
    </source>
</reference>
<evidence type="ECO:0000256" key="5">
    <source>
        <dbReference type="HAMAP-Rule" id="MF_00378"/>
    </source>
</evidence>
<dbReference type="CDD" id="cd04489">
    <property type="entry name" value="ExoVII_LU_OBF"/>
    <property type="match status" value="1"/>
</dbReference>
<dbReference type="InterPro" id="IPR020579">
    <property type="entry name" value="Exonuc_VII_lsu_C"/>
</dbReference>
<dbReference type="Pfam" id="PF02601">
    <property type="entry name" value="Exonuc_VII_L"/>
    <property type="match status" value="1"/>
</dbReference>
<dbReference type="GO" id="GO:0006308">
    <property type="term" value="P:DNA catabolic process"/>
    <property type="evidence" value="ECO:0007669"/>
    <property type="project" value="UniProtKB-UniRule"/>
</dbReference>
<dbReference type="EC" id="3.1.11.6" evidence="5"/>
<keyword evidence="4 5" id="KW-0269">Exonuclease</keyword>
<evidence type="ECO:0000259" key="7">
    <source>
        <dbReference type="Pfam" id="PF02601"/>
    </source>
</evidence>
<keyword evidence="10" id="KW-1185">Reference proteome</keyword>
<protein>
    <recommendedName>
        <fullName evidence="5">Exodeoxyribonuclease 7 large subunit</fullName>
        <ecNumber evidence="5">3.1.11.6</ecNumber>
    </recommendedName>
    <alternativeName>
        <fullName evidence="5">Exodeoxyribonuclease VII large subunit</fullName>
        <shortName evidence="5">Exonuclease VII large subunit</shortName>
    </alternativeName>
</protein>
<keyword evidence="3 5" id="KW-0378">Hydrolase</keyword>
<feature type="domain" description="Exonuclease VII large subunit C-terminal" evidence="7">
    <location>
        <begin position="131"/>
        <end position="438"/>
    </location>
</feature>
<dbReference type="Pfam" id="PF13742">
    <property type="entry name" value="tRNA_anti_2"/>
    <property type="match status" value="1"/>
</dbReference>
<comment type="subunit">
    <text evidence="5">Heterooligomer composed of large and small subunits.</text>
</comment>
<comment type="function">
    <text evidence="5">Bidirectionally degrades single-stranded DNA into large acid-insoluble oligonucleotides, which are then degraded further into small acid-soluble oligonucleotides.</text>
</comment>
<gene>
    <name evidence="5" type="primary">xseA</name>
    <name evidence="9" type="ORF">SAMN05421791_10836</name>
</gene>
<dbReference type="GO" id="GO:0009318">
    <property type="term" value="C:exodeoxyribonuclease VII complex"/>
    <property type="evidence" value="ECO:0007669"/>
    <property type="project" value="UniProtKB-UniRule"/>
</dbReference>
<dbReference type="GO" id="GO:0005737">
    <property type="term" value="C:cytoplasm"/>
    <property type="evidence" value="ECO:0007669"/>
    <property type="project" value="UniProtKB-SubCell"/>
</dbReference>
<evidence type="ECO:0000256" key="2">
    <source>
        <dbReference type="ARBA" id="ARBA00022722"/>
    </source>
</evidence>
<dbReference type="EMBL" id="FNCK01000008">
    <property type="protein sequence ID" value="SDG41919.1"/>
    <property type="molecule type" value="Genomic_DNA"/>
</dbReference>
<dbReference type="AlphaFoldDB" id="A0A1G7U4F0"/>
<dbReference type="GO" id="GO:0008855">
    <property type="term" value="F:exodeoxyribonuclease VII activity"/>
    <property type="evidence" value="ECO:0007669"/>
    <property type="project" value="UniProtKB-UniRule"/>
</dbReference>
<name>A0A1G7U4F0_9LACT</name>
<evidence type="ECO:0000313" key="10">
    <source>
        <dbReference type="Proteomes" id="UP000199708"/>
    </source>
</evidence>
<evidence type="ECO:0000259" key="8">
    <source>
        <dbReference type="Pfam" id="PF13742"/>
    </source>
</evidence>
<accession>A0A1G7U4F0</accession>
<evidence type="ECO:0000256" key="1">
    <source>
        <dbReference type="ARBA" id="ARBA00022490"/>
    </source>
</evidence>
<dbReference type="GO" id="GO:0003676">
    <property type="term" value="F:nucleic acid binding"/>
    <property type="evidence" value="ECO:0007669"/>
    <property type="project" value="InterPro"/>
</dbReference>
<keyword evidence="2 5" id="KW-0540">Nuclease</keyword>
<dbReference type="Proteomes" id="UP000199708">
    <property type="component" value="Unassembled WGS sequence"/>
</dbReference>
<dbReference type="PANTHER" id="PTHR30008:SF0">
    <property type="entry name" value="EXODEOXYRIBONUCLEASE 7 LARGE SUBUNIT"/>
    <property type="match status" value="1"/>
</dbReference>
<dbReference type="InterPro" id="IPR003753">
    <property type="entry name" value="Exonuc_VII_L"/>
</dbReference>
<dbReference type="RefSeq" id="WP_245694850.1">
    <property type="nucleotide sequence ID" value="NZ_FNCK01000008.1"/>
</dbReference>
<sequence>MKKETKNYITVGALSKYISQKFDRDPHLQRIRILGEISNYRHRPNSHQYFSLKEDKVQINAIMFKNQFHRLKFQLEEGMKVFVTARVGVYEGGGRYQLYVESIEPDGIGSLYLALEQLKEKMKAQGLFDRPKKSLSKFPKRIAVITSPSGSVIRDIMTTIQRRYPIVEIVVFPTKVQGKDAAKEIVASFKLLQSAPLTFDGVILARGGGSIEDLWCFNDEAVAHAILECPIPVISSIGHETDTTIADLVADLRAPTPTAAAELSVPVLQEVLIAISQKQARLFNAFRGRIEWASERLVRSSHSYVLTQPERLYQSYLQNALYLSDRLQMRQEQYFSSQKQKITQLKQAVYAYNPHQQIAYRQETLKTTRTSMQRTLFDYLRRKEDQHVKASSLLDAYSPLRIMARGYSLVEKEGHQIISSQELAKGDHLKIQLYEGCANVLVESTDDEAIIKKEE</sequence>
<dbReference type="NCBIfam" id="TIGR00237">
    <property type="entry name" value="xseA"/>
    <property type="match status" value="1"/>
</dbReference>
<organism evidence="9 10">
    <name type="scientific">Facklamia miroungae</name>
    <dbReference type="NCBI Taxonomy" id="120956"/>
    <lineage>
        <taxon>Bacteria</taxon>
        <taxon>Bacillati</taxon>
        <taxon>Bacillota</taxon>
        <taxon>Bacilli</taxon>
        <taxon>Lactobacillales</taxon>
        <taxon>Aerococcaceae</taxon>
        <taxon>Facklamia</taxon>
    </lineage>
</organism>
<proteinExistence type="inferred from homology"/>
<dbReference type="PANTHER" id="PTHR30008">
    <property type="entry name" value="EXODEOXYRIBONUCLEASE 7 LARGE SUBUNIT"/>
    <property type="match status" value="1"/>
</dbReference>
<comment type="catalytic activity">
    <reaction evidence="5 6">
        <text>Exonucleolytic cleavage in either 5'- to 3'- or 3'- to 5'-direction to yield nucleoside 5'-phosphates.</text>
        <dbReference type="EC" id="3.1.11.6"/>
    </reaction>
</comment>
<evidence type="ECO:0000256" key="4">
    <source>
        <dbReference type="ARBA" id="ARBA00022839"/>
    </source>
</evidence>
<comment type="subcellular location">
    <subcellularLocation>
        <location evidence="5 6">Cytoplasm</location>
    </subcellularLocation>
</comment>
<dbReference type="InterPro" id="IPR025824">
    <property type="entry name" value="OB-fold_nuc-bd_dom"/>
</dbReference>
<dbReference type="HAMAP" id="MF_00378">
    <property type="entry name" value="Exonuc_7_L"/>
    <property type="match status" value="1"/>
</dbReference>
<keyword evidence="1 5" id="KW-0963">Cytoplasm</keyword>
<evidence type="ECO:0000256" key="6">
    <source>
        <dbReference type="RuleBase" id="RU004355"/>
    </source>
</evidence>
<dbReference type="STRING" id="120956.SAMN05421791_10836"/>
<evidence type="ECO:0000256" key="3">
    <source>
        <dbReference type="ARBA" id="ARBA00022801"/>
    </source>
</evidence>
<comment type="similarity">
    <text evidence="5 6">Belongs to the XseA family.</text>
</comment>
<evidence type="ECO:0000313" key="9">
    <source>
        <dbReference type="EMBL" id="SDG41919.1"/>
    </source>
</evidence>